<keyword evidence="1" id="KW-1133">Transmembrane helix</keyword>
<feature type="transmembrane region" description="Helical" evidence="1">
    <location>
        <begin position="613"/>
        <end position="636"/>
    </location>
</feature>
<dbReference type="Pfam" id="PF01757">
    <property type="entry name" value="Acyl_transf_3"/>
    <property type="match status" value="2"/>
</dbReference>
<dbReference type="InterPro" id="IPR052728">
    <property type="entry name" value="O2_lipid_transport_reg"/>
</dbReference>
<dbReference type="PANTHER" id="PTHR11161">
    <property type="entry name" value="O-ACYLTRANSFERASE"/>
    <property type="match status" value="1"/>
</dbReference>
<gene>
    <name evidence="3" type="ORF">NMOB1V02_LOCUS32</name>
</gene>
<dbReference type="Pfam" id="PF20146">
    <property type="entry name" value="NRF"/>
    <property type="match status" value="2"/>
</dbReference>
<feature type="transmembrane region" description="Helical" evidence="1">
    <location>
        <begin position="1421"/>
        <end position="1437"/>
    </location>
</feature>
<feature type="transmembrane region" description="Helical" evidence="1">
    <location>
        <begin position="1152"/>
        <end position="1174"/>
    </location>
</feature>
<keyword evidence="4" id="KW-1185">Reference proteome</keyword>
<dbReference type="InterPro" id="IPR006621">
    <property type="entry name" value="Nose-resist-to-fluoxetine_N"/>
</dbReference>
<feature type="transmembrane region" description="Helical" evidence="1">
    <location>
        <begin position="472"/>
        <end position="495"/>
    </location>
</feature>
<dbReference type="InterPro" id="IPR002656">
    <property type="entry name" value="Acyl_transf_3_dom"/>
</dbReference>
<evidence type="ECO:0000313" key="4">
    <source>
        <dbReference type="Proteomes" id="UP000678499"/>
    </source>
</evidence>
<protein>
    <recommendedName>
        <fullName evidence="2">Nose resistant-to-fluoxetine protein N-terminal domain-containing protein</fullName>
    </recommendedName>
</protein>
<dbReference type="EMBL" id="OA882039">
    <property type="protein sequence ID" value="CAD7272082.1"/>
    <property type="molecule type" value="Genomic_DNA"/>
</dbReference>
<dbReference type="PANTHER" id="PTHR11161:SF0">
    <property type="entry name" value="O-ACYLTRANSFERASE LIKE PROTEIN"/>
    <property type="match status" value="1"/>
</dbReference>
<evidence type="ECO:0000256" key="1">
    <source>
        <dbReference type="SAM" id="Phobius"/>
    </source>
</evidence>
<feature type="transmembrane region" description="Helical" evidence="1">
    <location>
        <begin position="1521"/>
        <end position="1538"/>
    </location>
</feature>
<feature type="transmembrane region" description="Helical" evidence="1">
    <location>
        <begin position="580"/>
        <end position="601"/>
    </location>
</feature>
<dbReference type="EMBL" id="CAJPEX010000002">
    <property type="protein sequence ID" value="CAG0912234.1"/>
    <property type="molecule type" value="Genomic_DNA"/>
</dbReference>
<feature type="transmembrane region" description="Helical" evidence="1">
    <location>
        <begin position="411"/>
        <end position="429"/>
    </location>
</feature>
<feature type="transmembrane region" description="Helical" evidence="1">
    <location>
        <begin position="657"/>
        <end position="677"/>
    </location>
</feature>
<sequence>MAGGVDGGGFHDTKPPEVKNLSEQQCLNDLGWYAYHLENLAEDLGDEQIIISFGGTVFVNATVGELLEMVTATLPLRDPGTIIHVSITDENEEVIFQESLSNLMMDAGISVAKSATVKPVSSSAIKISVTAGNRVLGSLRVPEEFFDASIDEKERHLFFRRVKPKSFEQVQRILQQLEVKIPPPTRLETPPEWVVNMIDASGLKSPSSNFLRGNFFNFGNFEQCLRTNATEANSITPDNVTQLEATSFRGKYCLLTIALVNDTIEEPTTSIVFGPVCDLCVVAGACFPDSCTQNMLQYLRASVGVQSAVSTCSVSEGKPFSTLEIIMTFVSMLWVLLGHTYSNARRAFHTDPLTYFTDLRNFWSQPIINAYPSVDTFFFLSGLLASYMMLMSLKKQGLSFSFFGKLYMHRFFRITPLYAVVMLITYAFMERIGSGPMWPTIGENFFKGCATKWWHNLLYVSTLLSPSQECVLHGWFLTNDMIYFVFSPLIVVPLLKYPKAGMVWVGIVLIASAVVPALIHVIYEVPGVMTYAVLNDERVDKFMDYVYYRPYTRFGVYVVGLLAGYVFHIMRNKRVKLHMVAVHLGWILSFTVGLLIIYGTYEYINWDREMNEALAIVYGSLHHQAWGCALFCVIFLCHKGYGGFVNSFLSWSAFKPLGKLAYSSYLVHWYVIVWSVFGSKTQKQFDIGMQTFHFIGNVIITHLLAFCAAVVVEFPFGSCFNILLSPRPQRPGIQVCGDKGRALNVLTMRSPGLLGFAVLAVLFANVGICIGIGSNDVRRSKLVSEVQPIRAAPLSLSETKNDPPTVAEITSCLNDLGWYYLYLSQIAEDVSNVEVVVTIAGNAVVNSTIGEILGNNGTNPGNLAQLVTITVDYENVTLVEVTAAEIIGYLTNTVSLDELIGELPDINLVGDEVLGLQINVNFAGVPISDGIQIGQLITDQGNQTAVTLLLLDILANGLTVSTSGGMLSINGIPLPEIIAIFGLTGMTGPLIDFGNLMPDISFPNANFRPVPGWVIQVIDASGVKSMPAGFLRGASWTIGNFEQCMSLRASELLEGIFQNPVDGANITIYPTNFEGQYCFAKLGPFLPTTARLPVSPALLPLGQETVSGVCLPASCPQSGMQVMGLLAAAQLPVQYFFDCSTSKSPSLSTVEIVTMIILFLVGITLIAGTLVDFSRTRRNKAKGKLQGKDDSGDNMLMQIITSFSIIKNAEVILCLQPVPSGKDGKPKKNPDVIECLHGMSVDTFFFMSGLLVSYVMLKKLTRYGFSWGFVPQMYIHRYLRLTPLYGMAILISYAFFQRIGSGPFWPSAYQQYVQPCEDKWWQNILYVSTIINPNQECFGHGWYLTNDMLYFLIAPFLVVPLYLSGSWALGYSFMLLGASFGINAAVHTKFDAPGALPFSVMGSVTSGNFMKYIYFRPHTRFGIYVVGIITGFWLFKLRGKRLQLSGGSVLLGWLLAIATGLAIVYGLYEPNAPISEDALLTYGVVHRQVWGLALAWVVFACSHGYGGFINTFLSWSAFKPLGNLAYSCYLVHFHIVGWNIHSSKTQRRLDVLMQTYNFIGNLILTHAFAFCTAVAIEYPLMRVSNILIDELPRKLFRKSTSSMGEDYYTWKQNRRAERITINADDGLEMKKL</sequence>
<feature type="transmembrane region" description="Helical" evidence="1">
    <location>
        <begin position="1278"/>
        <end position="1296"/>
    </location>
</feature>
<reference evidence="3" key="1">
    <citation type="submission" date="2020-11" db="EMBL/GenBank/DDBJ databases">
        <authorList>
            <person name="Tran Van P."/>
        </authorList>
    </citation>
    <scope>NUCLEOTIDE SEQUENCE</scope>
</reference>
<feature type="transmembrane region" description="Helical" evidence="1">
    <location>
        <begin position="1349"/>
        <end position="1382"/>
    </location>
</feature>
<keyword evidence="1" id="KW-0812">Transmembrane</keyword>
<feature type="transmembrane region" description="Helical" evidence="1">
    <location>
        <begin position="697"/>
        <end position="724"/>
    </location>
</feature>
<evidence type="ECO:0000313" key="3">
    <source>
        <dbReference type="EMBL" id="CAD7272082.1"/>
    </source>
</evidence>
<dbReference type="GO" id="GO:0016747">
    <property type="term" value="F:acyltransferase activity, transferring groups other than amino-acyl groups"/>
    <property type="evidence" value="ECO:0007669"/>
    <property type="project" value="InterPro"/>
</dbReference>
<feature type="transmembrane region" description="Helical" evidence="1">
    <location>
        <begin position="1238"/>
        <end position="1257"/>
    </location>
</feature>
<feature type="transmembrane region" description="Helical" evidence="1">
    <location>
        <begin position="370"/>
        <end position="390"/>
    </location>
</feature>
<dbReference type="Proteomes" id="UP000678499">
    <property type="component" value="Unassembled WGS sequence"/>
</dbReference>
<feature type="transmembrane region" description="Helical" evidence="1">
    <location>
        <begin position="502"/>
        <end position="523"/>
    </location>
</feature>
<accession>A0A7R9BBP3</accession>
<evidence type="ECO:0000259" key="2">
    <source>
        <dbReference type="SMART" id="SM00703"/>
    </source>
</evidence>
<feature type="transmembrane region" description="Helical" evidence="1">
    <location>
        <begin position="1488"/>
        <end position="1509"/>
    </location>
</feature>
<feature type="domain" description="Nose resistant-to-fluoxetine protein N-terminal" evidence="2">
    <location>
        <begin position="176"/>
        <end position="316"/>
    </location>
</feature>
<keyword evidence="1" id="KW-0472">Membrane</keyword>
<dbReference type="SMART" id="SM00703">
    <property type="entry name" value="NRF"/>
    <property type="match status" value="1"/>
</dbReference>
<feature type="transmembrane region" description="Helical" evidence="1">
    <location>
        <begin position="753"/>
        <end position="773"/>
    </location>
</feature>
<name>A0A7R9BBP3_9CRUS</name>
<feature type="transmembrane region" description="Helical" evidence="1">
    <location>
        <begin position="1449"/>
        <end position="1468"/>
    </location>
</feature>
<feature type="transmembrane region" description="Helical" evidence="1">
    <location>
        <begin position="1558"/>
        <end position="1576"/>
    </location>
</feature>
<dbReference type="OrthoDB" id="10006435at2759"/>
<feature type="transmembrane region" description="Helical" evidence="1">
    <location>
        <begin position="551"/>
        <end position="568"/>
    </location>
</feature>
<organism evidence="3">
    <name type="scientific">Notodromas monacha</name>
    <dbReference type="NCBI Taxonomy" id="399045"/>
    <lineage>
        <taxon>Eukaryota</taxon>
        <taxon>Metazoa</taxon>
        <taxon>Ecdysozoa</taxon>
        <taxon>Arthropoda</taxon>
        <taxon>Crustacea</taxon>
        <taxon>Oligostraca</taxon>
        <taxon>Ostracoda</taxon>
        <taxon>Podocopa</taxon>
        <taxon>Podocopida</taxon>
        <taxon>Cypridocopina</taxon>
        <taxon>Cypridoidea</taxon>
        <taxon>Cyprididae</taxon>
        <taxon>Notodromas</taxon>
    </lineage>
</organism>
<proteinExistence type="predicted"/>